<feature type="compositionally biased region" description="Acidic residues" evidence="11">
    <location>
        <begin position="1686"/>
        <end position="1708"/>
    </location>
</feature>
<feature type="region of interest" description="Disordered" evidence="11">
    <location>
        <begin position="1435"/>
        <end position="1498"/>
    </location>
</feature>
<dbReference type="OMA" id="DSLWTKH"/>
<feature type="compositionally biased region" description="Basic and acidic residues" evidence="11">
    <location>
        <begin position="124"/>
        <end position="134"/>
    </location>
</feature>
<dbReference type="RefSeq" id="XP_457807.2">
    <property type="nucleotide sequence ID" value="XM_457807.1"/>
</dbReference>
<evidence type="ECO:0000256" key="4">
    <source>
        <dbReference type="ARBA" id="ARBA00022737"/>
    </source>
</evidence>
<feature type="compositionally biased region" description="Basic and acidic residues" evidence="11">
    <location>
        <begin position="1621"/>
        <end position="1630"/>
    </location>
</feature>
<dbReference type="CDD" id="cd09141">
    <property type="entry name" value="PLDc_vPLD1_2_yPLD_like_2"/>
    <property type="match status" value="1"/>
</dbReference>
<feature type="compositionally biased region" description="Polar residues" evidence="11">
    <location>
        <begin position="1"/>
        <end position="15"/>
    </location>
</feature>
<evidence type="ECO:0000256" key="1">
    <source>
        <dbReference type="ARBA" id="ARBA00000798"/>
    </source>
</evidence>
<feature type="region of interest" description="Disordered" evidence="11">
    <location>
        <begin position="1271"/>
        <end position="1309"/>
    </location>
</feature>
<dbReference type="GO" id="GO:0000753">
    <property type="term" value="P:cell morphogenesis involved in conjugation with cellular fusion"/>
    <property type="evidence" value="ECO:0007669"/>
    <property type="project" value="EnsemblFungi"/>
</dbReference>
<feature type="compositionally biased region" description="Basic and acidic residues" evidence="11">
    <location>
        <begin position="1300"/>
        <end position="1309"/>
    </location>
</feature>
<keyword evidence="4" id="KW-0677">Repeat</keyword>
<dbReference type="SMART" id="SM00155">
    <property type="entry name" value="PLDc"/>
    <property type="match status" value="2"/>
</dbReference>
<dbReference type="Gene3D" id="3.30.870.10">
    <property type="entry name" value="Endonuclease Chain A"/>
    <property type="match status" value="2"/>
</dbReference>
<evidence type="ECO:0000256" key="11">
    <source>
        <dbReference type="SAM" id="MobiDB-lite"/>
    </source>
</evidence>
<feature type="region of interest" description="Disordered" evidence="11">
    <location>
        <begin position="1591"/>
        <end position="1759"/>
    </location>
</feature>
<feature type="compositionally biased region" description="Low complexity" evidence="11">
    <location>
        <begin position="1653"/>
        <end position="1664"/>
    </location>
</feature>
<dbReference type="InterPro" id="IPR025202">
    <property type="entry name" value="PLD-like_dom"/>
</dbReference>
<reference evidence="13 14" key="1">
    <citation type="journal article" date="2004" name="Nature">
        <title>Genome evolution in yeasts.</title>
        <authorList>
            <consortium name="Genolevures"/>
            <person name="Dujon B."/>
            <person name="Sherman D."/>
            <person name="Fischer G."/>
            <person name="Durrens P."/>
            <person name="Casaregola S."/>
            <person name="Lafontaine I."/>
            <person name="de Montigny J."/>
            <person name="Marck C."/>
            <person name="Neuveglise C."/>
            <person name="Talla E."/>
            <person name="Goffard N."/>
            <person name="Frangeul L."/>
            <person name="Aigle M."/>
            <person name="Anthouard V."/>
            <person name="Babour A."/>
            <person name="Barbe V."/>
            <person name="Barnay S."/>
            <person name="Blanchin S."/>
            <person name="Beckerich J.M."/>
            <person name="Beyne E."/>
            <person name="Bleykasten C."/>
            <person name="Boisrame A."/>
            <person name="Boyer J."/>
            <person name="Cattolico L."/>
            <person name="Confanioleri F."/>
            <person name="de Daruvar A."/>
            <person name="Despons L."/>
            <person name="Fabre E."/>
            <person name="Fairhead C."/>
            <person name="Ferry-Dumazet H."/>
            <person name="Groppi A."/>
            <person name="Hantraye F."/>
            <person name="Hennequin C."/>
            <person name="Jauniaux N."/>
            <person name="Joyet P."/>
            <person name="Kachouri R."/>
            <person name="Kerrest A."/>
            <person name="Koszul R."/>
            <person name="Lemaire M."/>
            <person name="Lesur I."/>
            <person name="Ma L."/>
            <person name="Muller H."/>
            <person name="Nicaud J.M."/>
            <person name="Nikolski M."/>
            <person name="Oztas S."/>
            <person name="Ozier-Kalogeropoulos O."/>
            <person name="Pellenz S."/>
            <person name="Potier S."/>
            <person name="Richard G.F."/>
            <person name="Straub M.L."/>
            <person name="Suleau A."/>
            <person name="Swennene D."/>
            <person name="Tekaia F."/>
            <person name="Wesolowski-Louvel M."/>
            <person name="Westhof E."/>
            <person name="Wirth B."/>
            <person name="Zeniou-Meyer M."/>
            <person name="Zivanovic I."/>
            <person name="Bolotin-Fukuhara M."/>
            <person name="Thierry A."/>
            <person name="Bouchier C."/>
            <person name="Caudron B."/>
            <person name="Scarpelli C."/>
            <person name="Gaillardin C."/>
            <person name="Weissenbach J."/>
            <person name="Wincker P."/>
            <person name="Souciet J.L."/>
        </authorList>
    </citation>
    <scope>NUCLEOTIDE SEQUENCE [LARGE SCALE GENOMIC DNA]</scope>
    <source>
        <strain evidence="14">ATCC 36239 / CBS 767 / BCRC 21394 / JCM 1990 / NBRC 0083 / IGC 2968</strain>
    </source>
</reference>
<evidence type="ECO:0000313" key="13">
    <source>
        <dbReference type="EMBL" id="CAG85847.2"/>
    </source>
</evidence>
<feature type="compositionally biased region" description="Polar residues" evidence="11">
    <location>
        <begin position="1720"/>
        <end position="1740"/>
    </location>
</feature>
<dbReference type="Pfam" id="PF13091">
    <property type="entry name" value="PLDc_2"/>
    <property type="match status" value="1"/>
</dbReference>
<dbReference type="GO" id="GO:0004630">
    <property type="term" value="F:phospholipase D activity"/>
    <property type="evidence" value="ECO:0007669"/>
    <property type="project" value="UniProtKB-EC"/>
</dbReference>
<dbReference type="KEGG" id="dha:DEHA2C02926g"/>
<keyword evidence="5" id="KW-0378">Hydrolase</keyword>
<dbReference type="GO" id="GO:0009395">
    <property type="term" value="P:phospholipid catabolic process"/>
    <property type="evidence" value="ECO:0007669"/>
    <property type="project" value="TreeGrafter"/>
</dbReference>
<keyword evidence="14" id="KW-1185">Reference proteome</keyword>
<feature type="compositionally biased region" description="Polar residues" evidence="11">
    <location>
        <begin position="193"/>
        <end position="203"/>
    </location>
</feature>
<evidence type="ECO:0000256" key="2">
    <source>
        <dbReference type="ARBA" id="ARBA00008664"/>
    </source>
</evidence>
<sequence>MLSGITSVSNEPSSTEENKYGMKYNSRRISLPRFTSNDDVFDEDNTEETNDATNKENIPNGNGVPPGLRENEDPEEIYRIVSGGSKRGNEEQIEQTPIKPQKSRMANFNDSPRIVGNSWSFFNRNEDKQELRYDNEDDEGRSTTPYTSQQAKEDDQQPNGDIEPDLPSGDVESPGQISPQHIDESYREEDTNQADVTQVSNEQAALPPQPTRGQSFTNFLPAKFGGRSNQNTGAKRKFQFFSRKNKNKDRESRRGTTVPAPDEDEADRATGERAQLLVGTLIIGSPAINLLASCLLEDEKGISRSPLLLTLIGFKITDISSTINTKNRKFRIDLEYGVGPQRLKWSVERNAKDLLYLHSRFKFDSWKKEVVRSKNSDLPKYPMPPLRTRGNNEQNRKKSGANQINPGRSNQTSLDINDEMAGVDGMLEAPENDNASIATGRTFTDRLRAHLSNISSVSTELQSPEQLRTKIVKNKDYINQVTNYLNELIKLVALKPQSNKIFQFFEISPISSLLSYETGFLGKQGVVHIGGTAKSQGWRVGHFKANDLKGMIDRRSEKWLLVRGSYVMYVADINATSPLEVFLVDSKFRIHYHGDDDKSFLSARYDEESDYDDSSLIHNVLGRSEDANSEDAHKNVFKHLNIVLENSERKLVLIPKSFKEKKLWIKSLTDMKASTIWSEPHRFGSFAPIRTNCFAQWFVDGRDYFWAVSSALEMAKDVIFIHDWWLSPELYLRRPANGNQQWRIDRILQRKAQQGVKIFVIVYRNVGSTVSTDSLYTKHSLLSLNEDNIHVIRSPNQLLQNTYFWAHHEKLCIIDQTVAFLGGIDLCYGRFDTPDHVLVDDSKMDFNSLDSEFSVTPEEYIRFQTFPGKDYSNPRVKDFMELDKPYESMYNRNEVPRMPWHDVHMVTSGKVARDLSRHFVQRWNYLIRQKRPSRYTPLLTPPPDFSDEEAAEMGLDGTCEVQLLRSSGNWSLGLKEHEQSIQNAYLKLIETSEHFVYIENQFFVTSCVIDGNEIQNRIGDALVDRIIRAYNEGTNWRAIIVIPLMPGFESQVDEPDGSSVRVIMQCQFMSISRQPTSIFAKLRKYGIDPDDYIQFFSLRKWGIIGPDRTLVTEQLYIHAKTMIVDDRAAIIGSANINERSMRGSRDSEVAAVVRDTNTVKSRMNGEEYLAGKFAYSLRMRLMREHLGVSVDVLDIVERRFNRFEEFAHTSQGLKARTSKFRNKENTILSAMVELASRDILDEPNGTYRWQNYQRVNQVDDSIDQVPLDDVEEDEKGQNIPSPLSLPISFSNRTGTNEANKGIRDSKKHSYDARVQHNENHKKDVFGDGPDKYKSKLAKRARLNSARFLRELASKAMEENPVGIFLPDSNVVKEFLESDDCEMIDEMDEESENIITERNRERWQLLKKVSYLQRVAARTKDQTEDESKKRVAAGMELFSQDPLPQNTKQENKTVEPIDSIDNPNQKIISSLDPSNYKSPASTNEKKSFDPSSSSADYSDDIPIVSLDEEGVRQTVQTVNSKGIENFSTFVDPYGFEDPLDEDFYEDMWYEHARRNTELFRMIFHTQPDDEVSSWKEYKNHSKLQRAFLLSQQHEAKSRKQNKYFNGGQDDMSFSDSETDNNTEYRKPDMNKRNSQATINVKKLEDVGLLGEVPSSSSSSSSSSASNMRNEPRSRFRRNNAKSNTIPELDENESDTFEDAEEHMDYDEESDSRSPESENNQKHSAQNGSIPQLNVNGETYKQNDVDDSPAPKKTRRGRKTFSARRKAILGERIFERDTAERILREIQGHLVIFPADWLMRELEGGNWFYNTDRIPPIDIYD</sequence>
<feature type="compositionally biased region" description="Basic and acidic residues" evidence="11">
    <location>
        <begin position="1709"/>
        <end position="1719"/>
    </location>
</feature>
<evidence type="ECO:0000256" key="7">
    <source>
        <dbReference type="ARBA" id="ARBA00023098"/>
    </source>
</evidence>
<dbReference type="SUPFAM" id="SSF56024">
    <property type="entry name" value="Phospholipase D/nuclease"/>
    <property type="match status" value="2"/>
</dbReference>
<organism evidence="13 14">
    <name type="scientific">Debaryomyces hansenii (strain ATCC 36239 / CBS 767 / BCRC 21394 / JCM 1990 / NBRC 0083 / IGC 2968)</name>
    <name type="common">Yeast</name>
    <name type="synonym">Torulaspora hansenii</name>
    <dbReference type="NCBI Taxonomy" id="284592"/>
    <lineage>
        <taxon>Eukaryota</taxon>
        <taxon>Fungi</taxon>
        <taxon>Dikarya</taxon>
        <taxon>Ascomycota</taxon>
        <taxon>Saccharomycotina</taxon>
        <taxon>Pichiomycetes</taxon>
        <taxon>Debaryomycetaceae</taxon>
        <taxon>Debaryomyces</taxon>
    </lineage>
</organism>
<feature type="region of interest" description="Disordered" evidence="11">
    <location>
        <begin position="35"/>
        <end position="269"/>
    </location>
</feature>
<keyword evidence="7" id="KW-0443">Lipid metabolism</keyword>
<dbReference type="Proteomes" id="UP000000599">
    <property type="component" value="Chromosome C"/>
</dbReference>
<dbReference type="STRING" id="284592.Q6BVG2"/>
<dbReference type="FunCoup" id="Q6BVG2">
    <property type="interactions" value="145"/>
</dbReference>
<dbReference type="GO" id="GO:0005628">
    <property type="term" value="C:prospore membrane"/>
    <property type="evidence" value="ECO:0007669"/>
    <property type="project" value="EnsemblFungi"/>
</dbReference>
<dbReference type="HOGENOM" id="CLU_000690_3_0_1"/>
<evidence type="ECO:0000256" key="9">
    <source>
        <dbReference type="ARBA" id="ARBA00074658"/>
    </source>
</evidence>
<dbReference type="GO" id="GO:0005768">
    <property type="term" value="C:endosome"/>
    <property type="evidence" value="ECO:0007669"/>
    <property type="project" value="EnsemblFungi"/>
</dbReference>
<evidence type="ECO:0000256" key="5">
    <source>
        <dbReference type="ARBA" id="ARBA00022801"/>
    </source>
</evidence>
<name>Q6BVG2_DEBHA</name>
<feature type="region of interest" description="Disordered" evidence="11">
    <location>
        <begin position="374"/>
        <end position="415"/>
    </location>
</feature>
<feature type="compositionally biased region" description="Polar residues" evidence="11">
    <location>
        <begin position="400"/>
        <end position="415"/>
    </location>
</feature>
<dbReference type="eggNOG" id="KOG1329">
    <property type="taxonomic scope" value="Eukaryota"/>
</dbReference>
<dbReference type="PANTHER" id="PTHR18896:SF76">
    <property type="entry name" value="PHOSPHOLIPASE"/>
    <property type="match status" value="1"/>
</dbReference>
<dbReference type="InterPro" id="IPR015679">
    <property type="entry name" value="PLipase_D_fam"/>
</dbReference>
<dbReference type="EMBL" id="CR382135">
    <property type="protein sequence ID" value="CAG85847.2"/>
    <property type="molecule type" value="Genomic_DNA"/>
</dbReference>
<comment type="catalytic activity">
    <reaction evidence="1">
        <text>a 1,2-diacyl-sn-glycero-3-phosphocholine + H2O = a 1,2-diacyl-sn-glycero-3-phosphate + choline + H(+)</text>
        <dbReference type="Rhea" id="RHEA:14445"/>
        <dbReference type="ChEBI" id="CHEBI:15354"/>
        <dbReference type="ChEBI" id="CHEBI:15377"/>
        <dbReference type="ChEBI" id="CHEBI:15378"/>
        <dbReference type="ChEBI" id="CHEBI:57643"/>
        <dbReference type="ChEBI" id="CHEBI:58608"/>
        <dbReference type="EC" id="3.1.4.4"/>
    </reaction>
</comment>
<dbReference type="PROSITE" id="PS50035">
    <property type="entry name" value="PLD"/>
    <property type="match status" value="2"/>
</dbReference>
<dbReference type="PANTHER" id="PTHR18896">
    <property type="entry name" value="PHOSPHOLIPASE D"/>
    <property type="match status" value="1"/>
</dbReference>
<evidence type="ECO:0000256" key="3">
    <source>
        <dbReference type="ARBA" id="ARBA00012027"/>
    </source>
</evidence>
<dbReference type="GO" id="GO:0031321">
    <property type="term" value="P:ascospore-type prospore assembly"/>
    <property type="evidence" value="ECO:0007669"/>
    <property type="project" value="EnsemblFungi"/>
</dbReference>
<dbReference type="OrthoDB" id="14911at2759"/>
<dbReference type="VEuPathDB" id="FungiDB:DEHA2C02926g"/>
<evidence type="ECO:0000256" key="10">
    <source>
        <dbReference type="ARBA" id="ARBA00079280"/>
    </source>
</evidence>
<gene>
    <name evidence="13" type="ordered locus">DEHA2C02926g</name>
</gene>
<feature type="region of interest" description="Disordered" evidence="11">
    <location>
        <begin position="1"/>
        <end position="21"/>
    </location>
</feature>
<dbReference type="CDD" id="cd09138">
    <property type="entry name" value="PLDc_vPLD1_2_yPLD_like_1"/>
    <property type="match status" value="1"/>
</dbReference>
<dbReference type="GO" id="GO:0005634">
    <property type="term" value="C:nucleus"/>
    <property type="evidence" value="ECO:0007669"/>
    <property type="project" value="EnsemblFungi"/>
</dbReference>
<evidence type="ECO:0000256" key="8">
    <source>
        <dbReference type="ARBA" id="ARBA00042228"/>
    </source>
</evidence>
<accession>Q6BVG2</accession>
<dbReference type="InterPro" id="IPR001736">
    <property type="entry name" value="PLipase_D/transphosphatidylase"/>
</dbReference>
<dbReference type="FunFam" id="3.30.870.10:FF:000011">
    <property type="entry name" value="Phospholipase"/>
    <property type="match status" value="1"/>
</dbReference>
<evidence type="ECO:0000256" key="6">
    <source>
        <dbReference type="ARBA" id="ARBA00022963"/>
    </source>
</evidence>
<dbReference type="InParanoid" id="Q6BVG2"/>
<protein>
    <recommendedName>
        <fullName evidence="9">Phospholipase D1</fullName>
        <ecNumber evidence="3">3.1.4.4</ecNumber>
    </recommendedName>
    <alternativeName>
        <fullName evidence="8">Choline phosphatase 1</fullName>
    </alternativeName>
    <alternativeName>
        <fullName evidence="10">Phosphatidylcholine-hydrolyzing phospholipase D1</fullName>
    </alternativeName>
</protein>
<dbReference type="Pfam" id="PF00614">
    <property type="entry name" value="PLDc"/>
    <property type="match status" value="1"/>
</dbReference>
<dbReference type="GeneID" id="2900269"/>
<feature type="compositionally biased region" description="Acidic residues" evidence="11">
    <location>
        <begin position="39"/>
        <end position="50"/>
    </location>
</feature>
<feature type="compositionally biased region" description="Polar residues" evidence="11">
    <location>
        <begin position="1610"/>
        <end position="1620"/>
    </location>
</feature>
<dbReference type="GO" id="GO:0032266">
    <property type="term" value="F:phosphatidylinositol-3-phosphate binding"/>
    <property type="evidence" value="ECO:0007669"/>
    <property type="project" value="EnsemblFungi"/>
</dbReference>
<evidence type="ECO:0000259" key="12">
    <source>
        <dbReference type="PROSITE" id="PS50035"/>
    </source>
</evidence>
<dbReference type="CDD" id="cd01254">
    <property type="entry name" value="PH_PLD"/>
    <property type="match status" value="1"/>
</dbReference>
<feature type="compositionally biased region" description="Polar residues" evidence="11">
    <location>
        <begin position="1460"/>
        <end position="1481"/>
    </location>
</feature>
<feature type="domain" description="PLD phosphodiesterase" evidence="12">
    <location>
        <begin position="1113"/>
        <end position="1140"/>
    </location>
</feature>
<proteinExistence type="inferred from homology"/>
<feature type="compositionally biased region" description="Low complexity" evidence="11">
    <location>
        <begin position="1279"/>
        <end position="1288"/>
    </location>
</feature>
<feature type="compositionally biased region" description="Polar residues" evidence="11">
    <location>
        <begin position="51"/>
        <end position="60"/>
    </location>
</feature>
<feature type="compositionally biased region" description="Basic and acidic residues" evidence="11">
    <location>
        <begin position="181"/>
        <end position="190"/>
    </location>
</feature>
<feature type="compositionally biased region" description="Basic residues" evidence="11">
    <location>
        <begin position="1750"/>
        <end position="1759"/>
    </location>
</feature>
<feature type="compositionally biased region" description="Polar residues" evidence="11">
    <location>
        <begin position="1289"/>
        <end position="1298"/>
    </location>
</feature>
<comment type="similarity">
    <text evidence="2">Belongs to the phospholipase D family.</text>
</comment>
<feature type="domain" description="PLD phosphodiesterase" evidence="12">
    <location>
        <begin position="803"/>
        <end position="830"/>
    </location>
</feature>
<feature type="compositionally biased region" description="Basic residues" evidence="11">
    <location>
        <begin position="234"/>
        <end position="247"/>
    </location>
</feature>
<dbReference type="EC" id="3.1.4.4" evidence="3"/>
<keyword evidence="6" id="KW-0442">Lipid degradation</keyword>
<evidence type="ECO:0000313" key="14">
    <source>
        <dbReference type="Proteomes" id="UP000000599"/>
    </source>
</evidence>